<dbReference type="RefSeq" id="XP_039133195.1">
    <property type="nucleotide sequence ID" value="XM_039277261.1"/>
</dbReference>
<feature type="region of interest" description="Disordered" evidence="1">
    <location>
        <begin position="281"/>
        <end position="317"/>
    </location>
</feature>
<feature type="compositionally biased region" description="Acidic residues" evidence="1">
    <location>
        <begin position="168"/>
        <end position="181"/>
    </location>
</feature>
<organism evidence="3 4">
    <name type="scientific">Dioscorea cayennensis subsp. rotundata</name>
    <name type="common">White Guinea yam</name>
    <name type="synonym">Dioscorea rotundata</name>
    <dbReference type="NCBI Taxonomy" id="55577"/>
    <lineage>
        <taxon>Eukaryota</taxon>
        <taxon>Viridiplantae</taxon>
        <taxon>Streptophyta</taxon>
        <taxon>Embryophyta</taxon>
        <taxon>Tracheophyta</taxon>
        <taxon>Spermatophyta</taxon>
        <taxon>Magnoliopsida</taxon>
        <taxon>Liliopsida</taxon>
        <taxon>Dioscoreales</taxon>
        <taxon>Dioscoreaceae</taxon>
        <taxon>Dioscorea</taxon>
    </lineage>
</organism>
<evidence type="ECO:0000259" key="2">
    <source>
        <dbReference type="Pfam" id="PF26130"/>
    </source>
</evidence>
<feature type="compositionally biased region" description="Low complexity" evidence="1">
    <location>
        <begin position="301"/>
        <end position="311"/>
    </location>
</feature>
<feature type="region of interest" description="Disordered" evidence="1">
    <location>
        <begin position="334"/>
        <end position="377"/>
    </location>
</feature>
<evidence type="ECO:0000313" key="3">
    <source>
        <dbReference type="Proteomes" id="UP001515500"/>
    </source>
</evidence>
<sequence>MDVNWAIRPLGKEPPSYPPNSEYFTIKLQYTDGDVHKWADRSLAGFADYCCADKISRLELVDMAKEMGLIVDGCRFWWLDINNSTMGLREIINDADALAMAMTVNHTKVINLYAKVSSSDSGAVKVNVVRNKKAGNASTENVDKIIEKDQLGNVEESEAGNVEGGNATDEEADDDKELEEGSELHDSEYSFNSQEEGEEEGVIADSGSVPMHIPVVDAKSDYASSDDLNSCFSTDEEQLEPNKPKYAEFTQDCDMKDPHFKIGMKFSSFKQFREAVRNYGASLPSSRPCPGRHFPPPPPSRLRTQLSSRLPDPSGCRFPSPLPEACLPPSASSLVRAALPSPPPAPSKPPFPSPTPGPVPVAVSLSRSRPRPGRHFPPVLLAPVPTAASSSAPGPAQVLASLPCFLPPLY</sequence>
<proteinExistence type="predicted"/>
<feature type="domain" description="PB1-like" evidence="2">
    <location>
        <begin position="48"/>
        <end position="114"/>
    </location>
</feature>
<dbReference type="Proteomes" id="UP001515500">
    <property type="component" value="Chromosome 10"/>
</dbReference>
<reference evidence="4" key="1">
    <citation type="submission" date="2025-08" db="UniProtKB">
        <authorList>
            <consortium name="RefSeq"/>
        </authorList>
    </citation>
    <scope>IDENTIFICATION</scope>
</reference>
<feature type="compositionally biased region" description="Pro residues" evidence="1">
    <location>
        <begin position="340"/>
        <end position="359"/>
    </location>
</feature>
<keyword evidence="3" id="KW-1185">Reference proteome</keyword>
<feature type="region of interest" description="Disordered" evidence="1">
    <location>
        <begin position="147"/>
        <end position="209"/>
    </location>
</feature>
<dbReference type="AlphaFoldDB" id="A0AB40C0C4"/>
<dbReference type="InterPro" id="IPR058594">
    <property type="entry name" value="PB1-like_dom_pln"/>
</dbReference>
<dbReference type="Pfam" id="PF26130">
    <property type="entry name" value="PB1-like"/>
    <property type="match status" value="1"/>
</dbReference>
<gene>
    <name evidence="4" type="primary">LOC120270237</name>
</gene>
<protein>
    <submittedName>
        <fullName evidence="4">Protein diaphanous homolog 1-like</fullName>
    </submittedName>
</protein>
<name>A0AB40C0C4_DIOCR</name>
<dbReference type="GeneID" id="120270237"/>
<accession>A0AB40C0C4</accession>
<evidence type="ECO:0000313" key="4">
    <source>
        <dbReference type="RefSeq" id="XP_039133195.1"/>
    </source>
</evidence>
<evidence type="ECO:0000256" key="1">
    <source>
        <dbReference type="SAM" id="MobiDB-lite"/>
    </source>
</evidence>